<keyword evidence="5" id="KW-0119">Carbohydrate metabolism</keyword>
<dbReference type="RefSeq" id="WP_091392390.1">
    <property type="nucleotide sequence ID" value="NZ_FNQY01000001.1"/>
</dbReference>
<sequence length="222" mass="24503">MDLNSKNRAFLFDMNGTMIDDMHFHTRAWFKVLNDLGAGLTLEQTKLHMYGKAEEMFDRIFGAGKFSDAELREIILNKEKAYQEVFRPYLKLINGLGAFLQKAKAAGIGLAIGTAAPKTNVDYVLDGLQLHSLFPVIVGAEDVTTSKPDPEVFLTAAAQLKVAPENCVVFEDSPKGVEAAMRGGMKAVVITTFHEAEDFAHLDNVLVTVKDYTDPLLDSLFD</sequence>
<dbReference type="SFLD" id="SFLDG01129">
    <property type="entry name" value="C1.5:_HAD__Beta-PGM__Phosphata"/>
    <property type="match status" value="1"/>
</dbReference>
<dbReference type="PANTHER" id="PTHR46193:SF18">
    <property type="entry name" value="HEXITOL PHOSPHATASE B"/>
    <property type="match status" value="1"/>
</dbReference>
<dbReference type="CDD" id="cd07505">
    <property type="entry name" value="HAD_BPGM-like"/>
    <property type="match status" value="1"/>
</dbReference>
<keyword evidence="7" id="KW-1185">Reference proteome</keyword>
<dbReference type="SUPFAM" id="SSF56784">
    <property type="entry name" value="HAD-like"/>
    <property type="match status" value="1"/>
</dbReference>
<evidence type="ECO:0000313" key="6">
    <source>
        <dbReference type="EMBL" id="SDZ75904.1"/>
    </source>
</evidence>
<dbReference type="Gene3D" id="3.40.50.1000">
    <property type="entry name" value="HAD superfamily/HAD-like"/>
    <property type="match status" value="1"/>
</dbReference>
<evidence type="ECO:0000256" key="3">
    <source>
        <dbReference type="ARBA" id="ARBA00022723"/>
    </source>
</evidence>
<dbReference type="InterPro" id="IPR023214">
    <property type="entry name" value="HAD_sf"/>
</dbReference>
<evidence type="ECO:0000256" key="2">
    <source>
        <dbReference type="ARBA" id="ARBA00006171"/>
    </source>
</evidence>
<dbReference type="SFLD" id="SFLDS00003">
    <property type="entry name" value="Haloacid_Dehalogenase"/>
    <property type="match status" value="1"/>
</dbReference>
<protein>
    <submittedName>
        <fullName evidence="6">Haloacid dehalogenase superfamily, subfamily IA, variant 3 with third motif having DD or ED/beta-phosphoglucomutase family hydrolase</fullName>
    </submittedName>
</protein>
<dbReference type="STRING" id="551991.SAMN05192529_101279"/>
<dbReference type="InterPro" id="IPR036412">
    <property type="entry name" value="HAD-like_sf"/>
</dbReference>
<dbReference type="InterPro" id="IPR023198">
    <property type="entry name" value="PGP-like_dom2"/>
</dbReference>
<dbReference type="GO" id="GO:0046872">
    <property type="term" value="F:metal ion binding"/>
    <property type="evidence" value="ECO:0007669"/>
    <property type="project" value="UniProtKB-KW"/>
</dbReference>
<gene>
    <name evidence="6" type="ORF">SAMN05192529_101279</name>
</gene>
<proteinExistence type="inferred from homology"/>
<dbReference type="InterPro" id="IPR051600">
    <property type="entry name" value="Beta-PGM-like"/>
</dbReference>
<accession>A0A1H3VNS7</accession>
<comment type="similarity">
    <text evidence="2">Belongs to the HAD-like hydrolase superfamily. CbbY/CbbZ/Gph/YieH family.</text>
</comment>
<evidence type="ECO:0000256" key="1">
    <source>
        <dbReference type="ARBA" id="ARBA00001946"/>
    </source>
</evidence>
<dbReference type="InterPro" id="IPR041492">
    <property type="entry name" value="HAD_2"/>
</dbReference>
<comment type="cofactor">
    <cofactor evidence="1">
        <name>Mg(2+)</name>
        <dbReference type="ChEBI" id="CHEBI:18420"/>
    </cofactor>
</comment>
<dbReference type="Pfam" id="PF13419">
    <property type="entry name" value="HAD_2"/>
    <property type="match status" value="1"/>
</dbReference>
<keyword evidence="6" id="KW-0378">Hydrolase</keyword>
<dbReference type="Proteomes" id="UP000199041">
    <property type="component" value="Unassembled WGS sequence"/>
</dbReference>
<evidence type="ECO:0000313" key="7">
    <source>
        <dbReference type="Proteomes" id="UP000199041"/>
    </source>
</evidence>
<dbReference type="InterPro" id="IPR006439">
    <property type="entry name" value="HAD-SF_hydro_IA"/>
</dbReference>
<dbReference type="OrthoDB" id="9797743at2"/>
<keyword evidence="3" id="KW-0479">Metal-binding</keyword>
<dbReference type="EMBL" id="FNQY01000001">
    <property type="protein sequence ID" value="SDZ75904.1"/>
    <property type="molecule type" value="Genomic_DNA"/>
</dbReference>
<dbReference type="NCBIfam" id="TIGR01509">
    <property type="entry name" value="HAD-SF-IA-v3"/>
    <property type="match status" value="1"/>
</dbReference>
<dbReference type="AlphaFoldDB" id="A0A1H3VNS7"/>
<evidence type="ECO:0000256" key="5">
    <source>
        <dbReference type="ARBA" id="ARBA00023277"/>
    </source>
</evidence>
<dbReference type="GO" id="GO:0016787">
    <property type="term" value="F:hydrolase activity"/>
    <property type="evidence" value="ECO:0007669"/>
    <property type="project" value="UniProtKB-KW"/>
</dbReference>
<reference evidence="6 7" key="1">
    <citation type="submission" date="2016-10" db="EMBL/GenBank/DDBJ databases">
        <authorList>
            <person name="de Groot N.N."/>
        </authorList>
    </citation>
    <scope>NUCLEOTIDE SEQUENCE [LARGE SCALE GENOMIC DNA]</scope>
    <source>
        <strain evidence="6 7">Vu-144</strain>
    </source>
</reference>
<name>A0A1H3VNS7_9BACT</name>
<organism evidence="6 7">
    <name type="scientific">Arachidicoccus rhizosphaerae</name>
    <dbReference type="NCBI Taxonomy" id="551991"/>
    <lineage>
        <taxon>Bacteria</taxon>
        <taxon>Pseudomonadati</taxon>
        <taxon>Bacteroidota</taxon>
        <taxon>Chitinophagia</taxon>
        <taxon>Chitinophagales</taxon>
        <taxon>Chitinophagaceae</taxon>
        <taxon>Arachidicoccus</taxon>
    </lineage>
</organism>
<dbReference type="PANTHER" id="PTHR46193">
    <property type="entry name" value="6-PHOSPHOGLUCONATE PHOSPHATASE"/>
    <property type="match status" value="1"/>
</dbReference>
<keyword evidence="4" id="KW-0460">Magnesium</keyword>
<evidence type="ECO:0000256" key="4">
    <source>
        <dbReference type="ARBA" id="ARBA00022842"/>
    </source>
</evidence>
<dbReference type="Gene3D" id="1.10.150.240">
    <property type="entry name" value="Putative phosphatase, domain 2"/>
    <property type="match status" value="1"/>
</dbReference>